<dbReference type="AlphaFoldDB" id="A0AAN7Z0D0"/>
<comment type="caution">
    <text evidence="2">The sequence shown here is derived from an EMBL/GenBank/DDBJ whole genome shotgun (WGS) entry which is preliminary data.</text>
</comment>
<dbReference type="EMBL" id="JAWHQM010000001">
    <property type="protein sequence ID" value="KAK5624367.1"/>
    <property type="molecule type" value="Genomic_DNA"/>
</dbReference>
<reference evidence="2 3" key="1">
    <citation type="submission" date="2023-10" db="EMBL/GenBank/DDBJ databases">
        <title>Draft genome sequence of Xylaria bambusicola isolate GMP-LS, the root and basal stem rot pathogen of sugarcane in Indonesia.</title>
        <authorList>
            <person name="Selvaraj P."/>
            <person name="Muralishankar V."/>
            <person name="Muruganantham S."/>
            <person name="Sp S."/>
            <person name="Haryani S."/>
            <person name="Lau K.J.X."/>
            <person name="Naqvi N.I."/>
        </authorList>
    </citation>
    <scope>NUCLEOTIDE SEQUENCE [LARGE SCALE GENOMIC DNA]</scope>
    <source>
        <strain evidence="2">GMP-LS</strain>
    </source>
</reference>
<dbReference type="Proteomes" id="UP001305414">
    <property type="component" value="Unassembled WGS sequence"/>
</dbReference>
<sequence length="82" mass="9020">MWNWDLPSDVLNGPADASPDGIYNFDERPPYNNLAYGLVAVCVSLTIAGALLRAYTRLCVVKKVHVEDCMCQATITFVNSIV</sequence>
<name>A0AAN7Z0D0_9PEZI</name>
<protein>
    <submittedName>
        <fullName evidence="2">Uncharacterized protein</fullName>
    </submittedName>
</protein>
<evidence type="ECO:0000313" key="3">
    <source>
        <dbReference type="Proteomes" id="UP001305414"/>
    </source>
</evidence>
<organism evidence="2 3">
    <name type="scientific">Xylaria bambusicola</name>
    <dbReference type="NCBI Taxonomy" id="326684"/>
    <lineage>
        <taxon>Eukaryota</taxon>
        <taxon>Fungi</taxon>
        <taxon>Dikarya</taxon>
        <taxon>Ascomycota</taxon>
        <taxon>Pezizomycotina</taxon>
        <taxon>Sordariomycetes</taxon>
        <taxon>Xylariomycetidae</taxon>
        <taxon>Xylariales</taxon>
        <taxon>Xylariaceae</taxon>
        <taxon>Xylaria</taxon>
    </lineage>
</organism>
<accession>A0AAN7Z0D0</accession>
<keyword evidence="3" id="KW-1185">Reference proteome</keyword>
<gene>
    <name evidence="2" type="ORF">RRF57_000083</name>
</gene>
<proteinExistence type="predicted"/>
<evidence type="ECO:0000313" key="2">
    <source>
        <dbReference type="EMBL" id="KAK5624367.1"/>
    </source>
</evidence>
<feature type="transmembrane region" description="Helical" evidence="1">
    <location>
        <begin position="34"/>
        <end position="55"/>
    </location>
</feature>
<keyword evidence="1" id="KW-0812">Transmembrane</keyword>
<keyword evidence="1" id="KW-1133">Transmembrane helix</keyword>
<keyword evidence="1" id="KW-0472">Membrane</keyword>
<evidence type="ECO:0000256" key="1">
    <source>
        <dbReference type="SAM" id="Phobius"/>
    </source>
</evidence>